<organism evidence="2 3">
    <name type="scientific">Trichonephila clavata</name>
    <name type="common">Joro spider</name>
    <name type="synonym">Nephila clavata</name>
    <dbReference type="NCBI Taxonomy" id="2740835"/>
    <lineage>
        <taxon>Eukaryota</taxon>
        <taxon>Metazoa</taxon>
        <taxon>Ecdysozoa</taxon>
        <taxon>Arthropoda</taxon>
        <taxon>Chelicerata</taxon>
        <taxon>Arachnida</taxon>
        <taxon>Araneae</taxon>
        <taxon>Araneomorphae</taxon>
        <taxon>Entelegynae</taxon>
        <taxon>Araneoidea</taxon>
        <taxon>Nephilidae</taxon>
        <taxon>Trichonephila</taxon>
    </lineage>
</organism>
<evidence type="ECO:0000313" key="3">
    <source>
        <dbReference type="Proteomes" id="UP000887116"/>
    </source>
</evidence>
<dbReference type="EMBL" id="BMAO01012260">
    <property type="protein sequence ID" value="GFQ80061.1"/>
    <property type="molecule type" value="Genomic_DNA"/>
</dbReference>
<accession>A0A8X6KPQ5</accession>
<proteinExistence type="predicted"/>
<comment type="caution">
    <text evidence="2">The sequence shown here is derived from an EMBL/GenBank/DDBJ whole genome shotgun (WGS) entry which is preliminary data.</text>
</comment>
<feature type="chain" id="PRO_5036503680" description="Secreted protein" evidence="1">
    <location>
        <begin position="17"/>
        <end position="236"/>
    </location>
</feature>
<keyword evidence="1" id="KW-0732">Signal</keyword>
<dbReference type="AlphaFoldDB" id="A0A8X6KPQ5"/>
<gene>
    <name evidence="2" type="primary">NCL1_34909</name>
    <name evidence="2" type="ORF">TNCT_266711</name>
</gene>
<evidence type="ECO:0000256" key="1">
    <source>
        <dbReference type="SAM" id="SignalP"/>
    </source>
</evidence>
<dbReference type="Proteomes" id="UP000887116">
    <property type="component" value="Unassembled WGS sequence"/>
</dbReference>
<feature type="signal peptide" evidence="1">
    <location>
        <begin position="1"/>
        <end position="16"/>
    </location>
</feature>
<dbReference type="OrthoDB" id="6499094at2759"/>
<evidence type="ECO:0000313" key="2">
    <source>
        <dbReference type="EMBL" id="GFQ80061.1"/>
    </source>
</evidence>
<keyword evidence="3" id="KW-1185">Reference proteome</keyword>
<protein>
    <recommendedName>
        <fullName evidence="4">Secreted protein</fullName>
    </recommendedName>
</protein>
<name>A0A8X6KPQ5_TRICU</name>
<sequence length="236" mass="27563">MLAFFVFLAAFAFVTPYREDTSDVDEYVDEVLSEHLPRIVEKANLDAYKIPDFYFNVQDTVLEAEEFEGTVLFHSGNFTGLNTVNRKFCLYSPRSPGKNRIVCNVILPRVSVRYRGRYEATEGLTTFHGDRVQQRDFYSEVLLRDIEAQIELTKLRDGEEPSITNLLLLGEGEVSKIFQYNDVSQNRLFNQFYVPFHKISGPFYQKCAHLFQKIVYSSYREVLEKSFSTVDYPERY</sequence>
<reference evidence="2" key="1">
    <citation type="submission" date="2020-07" db="EMBL/GenBank/DDBJ databases">
        <title>Multicomponent nature underlies the extraordinary mechanical properties of spider dragline silk.</title>
        <authorList>
            <person name="Kono N."/>
            <person name="Nakamura H."/>
            <person name="Mori M."/>
            <person name="Yoshida Y."/>
            <person name="Ohtoshi R."/>
            <person name="Malay A.D."/>
            <person name="Moran D.A.P."/>
            <person name="Tomita M."/>
            <person name="Numata K."/>
            <person name="Arakawa K."/>
        </authorList>
    </citation>
    <scope>NUCLEOTIDE SEQUENCE</scope>
</reference>
<evidence type="ECO:0008006" key="4">
    <source>
        <dbReference type="Google" id="ProtNLM"/>
    </source>
</evidence>